<feature type="signal peptide" evidence="1">
    <location>
        <begin position="1"/>
        <end position="20"/>
    </location>
</feature>
<evidence type="ECO:0000313" key="3">
    <source>
        <dbReference type="Proteomes" id="UP001232148"/>
    </source>
</evidence>
<sequence>MKTAAVTPFAVAVLAAAAWAAPVDPEQQHPMVSAGDSQIPVAAEVAAPAKVQPNPISPVNLITAVWNALAHHDETERREDLGQACFCSSGSICCNTSLGLDCTHGLCGL</sequence>
<organism evidence="2 3">
    <name type="scientific">Colletotrichum zoysiae</name>
    <dbReference type="NCBI Taxonomy" id="1216348"/>
    <lineage>
        <taxon>Eukaryota</taxon>
        <taxon>Fungi</taxon>
        <taxon>Dikarya</taxon>
        <taxon>Ascomycota</taxon>
        <taxon>Pezizomycotina</taxon>
        <taxon>Sordariomycetes</taxon>
        <taxon>Hypocreomycetidae</taxon>
        <taxon>Glomerellales</taxon>
        <taxon>Glomerellaceae</taxon>
        <taxon>Colletotrichum</taxon>
        <taxon>Colletotrichum graminicola species complex</taxon>
    </lineage>
</organism>
<dbReference type="AlphaFoldDB" id="A0AAD9LWX9"/>
<name>A0AAD9LWX9_9PEZI</name>
<protein>
    <recommendedName>
        <fullName evidence="4">Hydrophobin</fullName>
    </recommendedName>
</protein>
<proteinExistence type="predicted"/>
<evidence type="ECO:0008006" key="4">
    <source>
        <dbReference type="Google" id="ProtNLM"/>
    </source>
</evidence>
<accession>A0AAD9LWX9</accession>
<gene>
    <name evidence="2" type="ORF">LX32DRAFT_658499</name>
</gene>
<evidence type="ECO:0000256" key="1">
    <source>
        <dbReference type="SAM" id="SignalP"/>
    </source>
</evidence>
<dbReference type="EMBL" id="MU843115">
    <property type="protein sequence ID" value="KAK2021330.1"/>
    <property type="molecule type" value="Genomic_DNA"/>
</dbReference>
<comment type="caution">
    <text evidence="2">The sequence shown here is derived from an EMBL/GenBank/DDBJ whole genome shotgun (WGS) entry which is preliminary data.</text>
</comment>
<keyword evidence="1" id="KW-0732">Signal</keyword>
<evidence type="ECO:0000313" key="2">
    <source>
        <dbReference type="EMBL" id="KAK2021330.1"/>
    </source>
</evidence>
<keyword evidence="3" id="KW-1185">Reference proteome</keyword>
<reference evidence="2" key="1">
    <citation type="submission" date="2021-06" db="EMBL/GenBank/DDBJ databases">
        <title>Comparative genomics, transcriptomics and evolutionary studies reveal genomic signatures of adaptation to plant cell wall in hemibiotrophic fungi.</title>
        <authorList>
            <consortium name="DOE Joint Genome Institute"/>
            <person name="Baroncelli R."/>
            <person name="Diaz J.F."/>
            <person name="Benocci T."/>
            <person name="Peng M."/>
            <person name="Battaglia E."/>
            <person name="Haridas S."/>
            <person name="Andreopoulos W."/>
            <person name="Labutti K."/>
            <person name="Pangilinan J."/>
            <person name="Floch G.L."/>
            <person name="Makela M.R."/>
            <person name="Henrissat B."/>
            <person name="Grigoriev I.V."/>
            <person name="Crouch J.A."/>
            <person name="De Vries R.P."/>
            <person name="Sukno S.A."/>
            <person name="Thon M.R."/>
        </authorList>
    </citation>
    <scope>NUCLEOTIDE SEQUENCE</scope>
    <source>
        <strain evidence="2">MAFF235873</strain>
    </source>
</reference>
<dbReference type="Proteomes" id="UP001232148">
    <property type="component" value="Unassembled WGS sequence"/>
</dbReference>
<feature type="chain" id="PRO_5042270699" description="Hydrophobin" evidence="1">
    <location>
        <begin position="21"/>
        <end position="109"/>
    </location>
</feature>